<dbReference type="PROSITE" id="PS50102">
    <property type="entry name" value="RRM"/>
    <property type="match status" value="1"/>
</dbReference>
<evidence type="ECO:0000256" key="2">
    <source>
        <dbReference type="SAM" id="MobiDB-lite"/>
    </source>
</evidence>
<dbReference type="Proteomes" id="UP001054252">
    <property type="component" value="Unassembled WGS sequence"/>
</dbReference>
<reference evidence="4 5" key="1">
    <citation type="journal article" date="2021" name="Commun. Biol.">
        <title>The genome of Shorea leprosula (Dipterocarpaceae) highlights the ecological relevance of drought in aseasonal tropical rainforests.</title>
        <authorList>
            <person name="Ng K.K.S."/>
            <person name="Kobayashi M.J."/>
            <person name="Fawcett J.A."/>
            <person name="Hatakeyama M."/>
            <person name="Paape T."/>
            <person name="Ng C.H."/>
            <person name="Ang C.C."/>
            <person name="Tnah L.H."/>
            <person name="Lee C.T."/>
            <person name="Nishiyama T."/>
            <person name="Sese J."/>
            <person name="O'Brien M.J."/>
            <person name="Copetti D."/>
            <person name="Mohd Noor M.I."/>
            <person name="Ong R.C."/>
            <person name="Putra M."/>
            <person name="Sireger I.Z."/>
            <person name="Indrioko S."/>
            <person name="Kosugi Y."/>
            <person name="Izuno A."/>
            <person name="Isagi Y."/>
            <person name="Lee S.L."/>
            <person name="Shimizu K.K."/>
        </authorList>
    </citation>
    <scope>NUCLEOTIDE SEQUENCE [LARGE SCALE GENOMIC DNA]</scope>
    <source>
        <strain evidence="4">214</strain>
    </source>
</reference>
<feature type="domain" description="RRM" evidence="3">
    <location>
        <begin position="41"/>
        <end position="117"/>
    </location>
</feature>
<evidence type="ECO:0000313" key="5">
    <source>
        <dbReference type="Proteomes" id="UP001054252"/>
    </source>
</evidence>
<dbReference type="InterPro" id="IPR036691">
    <property type="entry name" value="Endo/exonu/phosph_ase_sf"/>
</dbReference>
<comment type="caution">
    <text evidence="4">The sequence shown here is derived from an EMBL/GenBank/DDBJ whole genome shotgun (WGS) entry which is preliminary data.</text>
</comment>
<dbReference type="AlphaFoldDB" id="A0AAV5HRN4"/>
<feature type="region of interest" description="Disordered" evidence="2">
    <location>
        <begin position="1"/>
        <end position="24"/>
    </location>
</feature>
<accession>A0AAV5HRN4</accession>
<keyword evidence="1" id="KW-0694">RNA-binding</keyword>
<dbReference type="Gene3D" id="3.60.10.10">
    <property type="entry name" value="Endonuclease/exonuclease/phosphatase"/>
    <property type="match status" value="1"/>
</dbReference>
<keyword evidence="5" id="KW-1185">Reference proteome</keyword>
<dbReference type="PANTHER" id="PTHR33116">
    <property type="entry name" value="REVERSE TRANSCRIPTASE ZINC-BINDING DOMAIN-CONTAINING PROTEIN-RELATED-RELATED"/>
    <property type="match status" value="1"/>
</dbReference>
<gene>
    <name evidence="4" type="ORF">SLEP1_g3594</name>
</gene>
<evidence type="ECO:0000256" key="1">
    <source>
        <dbReference type="PROSITE-ProRule" id="PRU00176"/>
    </source>
</evidence>
<dbReference type="CDD" id="cd00590">
    <property type="entry name" value="RRM_SF"/>
    <property type="match status" value="1"/>
</dbReference>
<organism evidence="4 5">
    <name type="scientific">Rubroshorea leprosula</name>
    <dbReference type="NCBI Taxonomy" id="152421"/>
    <lineage>
        <taxon>Eukaryota</taxon>
        <taxon>Viridiplantae</taxon>
        <taxon>Streptophyta</taxon>
        <taxon>Embryophyta</taxon>
        <taxon>Tracheophyta</taxon>
        <taxon>Spermatophyta</taxon>
        <taxon>Magnoliopsida</taxon>
        <taxon>eudicotyledons</taxon>
        <taxon>Gunneridae</taxon>
        <taxon>Pentapetalae</taxon>
        <taxon>rosids</taxon>
        <taxon>malvids</taxon>
        <taxon>Malvales</taxon>
        <taxon>Dipterocarpaceae</taxon>
        <taxon>Rubroshorea</taxon>
    </lineage>
</organism>
<sequence>MLSQRVRARGAATGEASGTRQWQGNRHRIPRLDYKLLGQTKTFFFYNFPKNCEEKDLWYSFQRYGKVLDVNVPKKRDKWGRFGFLRMLRVQNENQMVKRLNDIWFRSYKLRVKIAEERRSMVAIVKSLTIINEIQQRIDVNGGMITLSPLGGRRVLLTERELGFLLEFMNLNKELFALWFEDIQSWDKEVQEESRIVWLCISGIPLKAWCDRYFKMIGELVGDVVEEKLYEIQVVEEEWCSDPDWWLSDDDRQRAFTDDGYLRITGEWGIHKVKCNLVNVYGPNDRQKRVKLWDELRNMITKERVRWLIVGEFSVVRCLEERRGRIRESPDMKDFDVFILSASLIDIKMVQQGLKRNISNHCAIVLKTRIADWGPKPFRVLDAWLLHLDFKKVIKEKWSAMEVDGFAGLGFETKWKGWIMECLSTTRISVLINGNPTKEFKVGKGLRQGDPLYPFLFLMVGEGLNGLVQKEMMEDLFRGLEVSRRGYNVPTRWVKGSASMLCCGVGKSPFIYLGMPVDGNPGKKKLWEPLINKFRAKLVVWKATSLSFSGCLTLLNSVWGWCRELMEMDSKGEMLWGQVGGGGHYSNWEFEGI</sequence>
<dbReference type="EMBL" id="BPVZ01000003">
    <property type="protein sequence ID" value="GKU89460.1"/>
    <property type="molecule type" value="Genomic_DNA"/>
</dbReference>
<evidence type="ECO:0000313" key="4">
    <source>
        <dbReference type="EMBL" id="GKU89460.1"/>
    </source>
</evidence>
<proteinExistence type="predicted"/>
<dbReference type="Gene3D" id="3.30.70.330">
    <property type="match status" value="1"/>
</dbReference>
<name>A0AAV5HRN4_9ROSI</name>
<dbReference type="InterPro" id="IPR012677">
    <property type="entry name" value="Nucleotide-bd_a/b_plait_sf"/>
</dbReference>
<protein>
    <recommendedName>
        <fullName evidence="3">RRM domain-containing protein</fullName>
    </recommendedName>
</protein>
<dbReference type="Pfam" id="PF00076">
    <property type="entry name" value="RRM_1"/>
    <property type="match status" value="1"/>
</dbReference>
<dbReference type="GO" id="GO:0003723">
    <property type="term" value="F:RNA binding"/>
    <property type="evidence" value="ECO:0007669"/>
    <property type="project" value="UniProtKB-UniRule"/>
</dbReference>
<dbReference type="SMART" id="SM00360">
    <property type="entry name" value="RRM"/>
    <property type="match status" value="1"/>
</dbReference>
<dbReference type="InterPro" id="IPR035979">
    <property type="entry name" value="RBD_domain_sf"/>
</dbReference>
<dbReference type="SUPFAM" id="SSF54928">
    <property type="entry name" value="RNA-binding domain, RBD"/>
    <property type="match status" value="1"/>
</dbReference>
<dbReference type="InterPro" id="IPR000504">
    <property type="entry name" value="RRM_dom"/>
</dbReference>
<dbReference type="PANTHER" id="PTHR33116:SF78">
    <property type="entry name" value="OS12G0587133 PROTEIN"/>
    <property type="match status" value="1"/>
</dbReference>
<evidence type="ECO:0000259" key="3">
    <source>
        <dbReference type="PROSITE" id="PS50102"/>
    </source>
</evidence>